<protein>
    <submittedName>
        <fullName evidence="4">Delta-60 repeat domain-containing protein</fullName>
    </submittedName>
</protein>
<dbReference type="InterPro" id="IPR011055">
    <property type="entry name" value="Dup_hybrid_motif"/>
</dbReference>
<accession>A0A1I5A9S1</accession>
<evidence type="ECO:0000313" key="5">
    <source>
        <dbReference type="Proteomes" id="UP000198575"/>
    </source>
</evidence>
<dbReference type="Gene3D" id="2.70.70.10">
    <property type="entry name" value="Glucose Permease (Domain IIA)"/>
    <property type="match status" value="1"/>
</dbReference>
<dbReference type="Proteomes" id="UP000198575">
    <property type="component" value="Unassembled WGS sequence"/>
</dbReference>
<feature type="domain" description="M23ase beta-sheet core" evidence="3">
    <location>
        <begin position="698"/>
        <end position="800"/>
    </location>
</feature>
<dbReference type="EMBL" id="FOVF01000034">
    <property type="protein sequence ID" value="SFN59202.1"/>
    <property type="molecule type" value="Genomic_DNA"/>
</dbReference>
<reference evidence="4 5" key="1">
    <citation type="submission" date="2016-10" db="EMBL/GenBank/DDBJ databases">
        <authorList>
            <person name="de Groot N.N."/>
        </authorList>
    </citation>
    <scope>NUCLEOTIDE SEQUENCE [LARGE SCALE GENOMIC DNA]</scope>
    <source>
        <strain evidence="4 5">CGMCC 1.7659</strain>
    </source>
</reference>
<dbReference type="RefSeq" id="WP_092410235.1">
    <property type="nucleotide sequence ID" value="NZ_FOVF01000034.1"/>
</dbReference>
<dbReference type="GO" id="GO:0004222">
    <property type="term" value="F:metalloendopeptidase activity"/>
    <property type="evidence" value="ECO:0007669"/>
    <property type="project" value="TreeGrafter"/>
</dbReference>
<dbReference type="SUPFAM" id="SSF51261">
    <property type="entry name" value="Duplicated hybrid motif"/>
    <property type="match status" value="1"/>
</dbReference>
<dbReference type="OrthoDB" id="5489603at2"/>
<dbReference type="Gene3D" id="2.80.10.50">
    <property type="match status" value="1"/>
</dbReference>
<gene>
    <name evidence="4" type="ORF">SAMN05216289_13414</name>
</gene>
<keyword evidence="1 2" id="KW-0732">Signal</keyword>
<evidence type="ECO:0000256" key="2">
    <source>
        <dbReference type="SAM" id="SignalP"/>
    </source>
</evidence>
<dbReference type="InterPro" id="IPR050570">
    <property type="entry name" value="Cell_wall_metabolism_enzyme"/>
</dbReference>
<sequence length="874" mass="92434">MNVRPLVSMIALAAGGFVQAQSGTGSTWDTFGPDRASGVFLNITREHLSSQNAYGIAVDHQQRLLVLNEWRETGNSNVDCAVTRHLVNARLLDMSYTGPDELEGTRRVAADMGGNDVDLCTAIDVDASNRAVISGWGASSSGLSGFLVRLTSSGAYDTSFSSDGKLALSNVSPFLGLQTRLNHVLAVGNNVLACGWVERGASRNMLIVRFNASGQLDTGFRGTGHVEIDFNVAGDRSDGCSRLVVLPNGNIVAGGIVTDSGGDQSYGLTQLTSAGNFVSGFGNQGRLIVDDGSALAATPTLNDIAWDAGRSRLMVACGLDFSAGLEPSGCVLAIRGSSGTLDSAFDGDGRKAFRFSSFGSGAPRESGGTRVRRLLMRDDGSFYLLGTHYNSENDATTYGSSDAATMRFEADGSVVESGSDAYSSDGIAFHTLAEVTQGGVSDATRFRVAEAMVDAILYHGNLLFVADRERYPSFVFDHDGDGNLNEPGPIAPVIAAITTEHLFGADFDYDGIPPSASATPAVQTPIGLGNYCSVRNASGGGFGLLPQGTGSDPCQVFLDSNPTAIIERSGMYWLAGLNWVIGTCSGNFITLRGGNGTQPFDQAFADAAGRSNCVFTATAGKLPIFSRPYSGSHSGIGNTQAFNHDPYNIPVDVTDFGQPAGTYDACAIDNRGRQRSVGNPNAVPSTCNYDNSGVNEPAVDIDVTSSRYVVATASGRVSMAVPRHVPPYAPAGMDPYQREVFVRHQVGGGRYAEIFTTYYAHMQDTAVRRGDVVSAGTILGRVGTTGASTGEHLHLSVVRHRNLSFRSTFEFRFEGGQHDRDASVATVDPWGWMAPQGVDPWAWRFRNHASNALLDDAGGFSSRLWISGEAPPLN</sequence>
<dbReference type="InterPro" id="IPR016047">
    <property type="entry name" value="M23ase_b-sheet_dom"/>
</dbReference>
<dbReference type="CDD" id="cd12797">
    <property type="entry name" value="M23_peptidase"/>
    <property type="match status" value="1"/>
</dbReference>
<evidence type="ECO:0000256" key="1">
    <source>
        <dbReference type="ARBA" id="ARBA00022729"/>
    </source>
</evidence>
<organism evidence="4 5">
    <name type="scientific">Dokdonella immobilis</name>
    <dbReference type="NCBI Taxonomy" id="578942"/>
    <lineage>
        <taxon>Bacteria</taxon>
        <taxon>Pseudomonadati</taxon>
        <taxon>Pseudomonadota</taxon>
        <taxon>Gammaproteobacteria</taxon>
        <taxon>Lysobacterales</taxon>
        <taxon>Rhodanobacteraceae</taxon>
        <taxon>Dokdonella</taxon>
    </lineage>
</organism>
<proteinExistence type="predicted"/>
<dbReference type="STRING" id="578942.SAMN05216289_13414"/>
<dbReference type="Pfam" id="PF01551">
    <property type="entry name" value="Peptidase_M23"/>
    <property type="match status" value="1"/>
</dbReference>
<dbReference type="AlphaFoldDB" id="A0A1I5A9S1"/>
<feature type="signal peptide" evidence="2">
    <location>
        <begin position="1"/>
        <end position="20"/>
    </location>
</feature>
<dbReference type="PANTHER" id="PTHR21666:SF289">
    <property type="entry name" value="L-ALA--D-GLU ENDOPEPTIDASE"/>
    <property type="match status" value="1"/>
</dbReference>
<dbReference type="Pfam" id="PF17164">
    <property type="entry name" value="DUF5122"/>
    <property type="match status" value="1"/>
</dbReference>
<keyword evidence="5" id="KW-1185">Reference proteome</keyword>
<dbReference type="PANTHER" id="PTHR21666">
    <property type="entry name" value="PEPTIDASE-RELATED"/>
    <property type="match status" value="1"/>
</dbReference>
<dbReference type="InterPro" id="IPR013431">
    <property type="entry name" value="Delta_60_rpt"/>
</dbReference>
<evidence type="ECO:0000259" key="3">
    <source>
        <dbReference type="Pfam" id="PF01551"/>
    </source>
</evidence>
<feature type="chain" id="PRO_5011659157" evidence="2">
    <location>
        <begin position="21"/>
        <end position="874"/>
    </location>
</feature>
<name>A0A1I5A9S1_9GAMM</name>
<dbReference type="NCBIfam" id="TIGR02608">
    <property type="entry name" value="delta_60_rpt"/>
    <property type="match status" value="3"/>
</dbReference>
<evidence type="ECO:0000313" key="4">
    <source>
        <dbReference type="EMBL" id="SFN59202.1"/>
    </source>
</evidence>